<accession>A0A2Z4FK24</accession>
<dbReference type="InterPro" id="IPR050256">
    <property type="entry name" value="Glycosyltransferase_2"/>
</dbReference>
<dbReference type="KEGG" id="bsed:DN745_08240"/>
<dbReference type="InterPro" id="IPR001173">
    <property type="entry name" value="Glyco_trans_2-like"/>
</dbReference>
<evidence type="ECO:0000313" key="2">
    <source>
        <dbReference type="Proteomes" id="UP000249799"/>
    </source>
</evidence>
<dbReference type="GO" id="GO:0016740">
    <property type="term" value="F:transferase activity"/>
    <property type="evidence" value="ECO:0007669"/>
    <property type="project" value="UniProtKB-KW"/>
</dbReference>
<dbReference type="AlphaFoldDB" id="A0A2Z4FK24"/>
<proteinExistence type="predicted"/>
<dbReference type="CDD" id="cd04179">
    <property type="entry name" value="DPM_DPG-synthase_like"/>
    <property type="match status" value="1"/>
</dbReference>
<dbReference type="OrthoDB" id="9811222at2"/>
<reference evidence="1 2" key="1">
    <citation type="submission" date="2018-06" db="EMBL/GenBank/DDBJ databases">
        <title>Lujinxingia sediminis gen. nov. sp. nov., a new facultative anaerobic member of the class Deltaproteobacteria, and proposal of Lujinxingaceae fam. nov.</title>
        <authorList>
            <person name="Guo L.-Y."/>
            <person name="Li C.-M."/>
            <person name="Wang S."/>
            <person name="Du Z.-J."/>
        </authorList>
    </citation>
    <scope>NUCLEOTIDE SEQUENCE [LARGE SCALE GENOMIC DNA]</scope>
    <source>
        <strain evidence="1 2">FA350</strain>
    </source>
</reference>
<dbReference type="SUPFAM" id="SSF53448">
    <property type="entry name" value="Nucleotide-diphospho-sugar transferases"/>
    <property type="match status" value="1"/>
</dbReference>
<protein>
    <submittedName>
        <fullName evidence="1">Glycosyltransferase family 2 protein</fullName>
    </submittedName>
</protein>
<organism evidence="1 2">
    <name type="scientific">Bradymonas sediminis</name>
    <dbReference type="NCBI Taxonomy" id="1548548"/>
    <lineage>
        <taxon>Bacteria</taxon>
        <taxon>Deltaproteobacteria</taxon>
        <taxon>Bradymonadales</taxon>
        <taxon>Bradymonadaceae</taxon>
        <taxon>Bradymonas</taxon>
    </lineage>
</organism>
<evidence type="ECO:0000313" key="1">
    <source>
        <dbReference type="EMBL" id="AWV89327.1"/>
    </source>
</evidence>
<dbReference type="Pfam" id="PF00535">
    <property type="entry name" value="Glycos_transf_2"/>
    <property type="match status" value="1"/>
</dbReference>
<dbReference type="PANTHER" id="PTHR48090">
    <property type="entry name" value="UNDECAPRENYL-PHOSPHATE 4-DEOXY-4-FORMAMIDO-L-ARABINOSE TRANSFERASE-RELATED"/>
    <property type="match status" value="1"/>
</dbReference>
<dbReference type="PANTHER" id="PTHR48090:SF7">
    <property type="entry name" value="RFBJ PROTEIN"/>
    <property type="match status" value="1"/>
</dbReference>
<sequence length="268" mass="28855">MNSSKIEDFSAAGTSIWRGGVWVPDAAGSTVAARWAGAAPRIDIVIPVLDEEQSIGRVIGDIPREMIRQIVVVDNGSRDSTAEVARAAGAVVIAEPQRGYGAACLTGLRHIAADPPEIVVFLDGDYSDHPEELPRVVAPILKGGVDLVIGSRILGESEPGALLPQAIFGNWLACTLMSLLFGYQFSDLGPFRAIRWESLEACEMRDEDFGWTVEMQIRAAKLGLSACEVPVSYRKRIGVSKVSGTVMGSVRAGHKILDTIFRQYFVAS</sequence>
<dbReference type="RefSeq" id="WP_111333746.1">
    <property type="nucleotide sequence ID" value="NZ_CP030032.1"/>
</dbReference>
<dbReference type="EMBL" id="CP030032">
    <property type="protein sequence ID" value="AWV89327.1"/>
    <property type="molecule type" value="Genomic_DNA"/>
</dbReference>
<dbReference type="Proteomes" id="UP000249799">
    <property type="component" value="Chromosome"/>
</dbReference>
<name>A0A2Z4FK24_9DELT</name>
<keyword evidence="1" id="KW-0808">Transferase</keyword>
<dbReference type="InterPro" id="IPR029044">
    <property type="entry name" value="Nucleotide-diphossugar_trans"/>
</dbReference>
<keyword evidence="2" id="KW-1185">Reference proteome</keyword>
<dbReference type="Gene3D" id="3.90.550.10">
    <property type="entry name" value="Spore Coat Polysaccharide Biosynthesis Protein SpsA, Chain A"/>
    <property type="match status" value="1"/>
</dbReference>
<gene>
    <name evidence="1" type="ORF">DN745_08240</name>
</gene>